<accession>A0A923SUD9</accession>
<dbReference type="RefSeq" id="WP_187301470.1">
    <property type="nucleotide sequence ID" value="NZ_JACRYT010000001.1"/>
</dbReference>
<keyword evidence="1" id="KW-0472">Membrane</keyword>
<gene>
    <name evidence="2" type="ORF">H9L42_00290</name>
</gene>
<feature type="transmembrane region" description="Helical" evidence="1">
    <location>
        <begin position="48"/>
        <end position="66"/>
    </location>
</feature>
<evidence type="ECO:0000313" key="3">
    <source>
        <dbReference type="Proteomes" id="UP000602647"/>
    </source>
</evidence>
<protein>
    <submittedName>
        <fullName evidence="2">Uncharacterized protein</fullName>
    </submittedName>
</protein>
<keyword evidence="3" id="KW-1185">Reference proteome</keyword>
<feature type="transmembrane region" description="Helical" evidence="1">
    <location>
        <begin position="18"/>
        <end position="36"/>
    </location>
</feature>
<organism evidence="2 3">
    <name type="scientific">Zhenpiania hominis</name>
    <dbReference type="NCBI Taxonomy" id="2763644"/>
    <lineage>
        <taxon>Bacteria</taxon>
        <taxon>Bacillati</taxon>
        <taxon>Bacillota</taxon>
        <taxon>Clostridia</taxon>
        <taxon>Peptostreptococcales</taxon>
        <taxon>Anaerovoracaceae</taxon>
        <taxon>Zhenpiania</taxon>
    </lineage>
</organism>
<evidence type="ECO:0000313" key="2">
    <source>
        <dbReference type="EMBL" id="MBC6678268.1"/>
    </source>
</evidence>
<dbReference type="AlphaFoldDB" id="A0A923SUD9"/>
<name>A0A923SUD9_9FIRM</name>
<sequence>MQQFMTSLYNLITAWQPFIWIIAVIVLVGDGIMIMLPFQDVKDKGKRALPGVVIGVGIALGAVVIAKEISGAFAF</sequence>
<proteinExistence type="predicted"/>
<dbReference type="EMBL" id="JACRYT010000001">
    <property type="protein sequence ID" value="MBC6678268.1"/>
    <property type="molecule type" value="Genomic_DNA"/>
</dbReference>
<keyword evidence="1" id="KW-1133">Transmembrane helix</keyword>
<keyword evidence="1" id="KW-0812">Transmembrane</keyword>
<reference evidence="2" key="1">
    <citation type="submission" date="2020-08" db="EMBL/GenBank/DDBJ databases">
        <title>Genome public.</title>
        <authorList>
            <person name="Liu C."/>
            <person name="Sun Q."/>
        </authorList>
    </citation>
    <scope>NUCLEOTIDE SEQUENCE</scope>
    <source>
        <strain evidence="2">BX12</strain>
    </source>
</reference>
<comment type="caution">
    <text evidence="2">The sequence shown here is derived from an EMBL/GenBank/DDBJ whole genome shotgun (WGS) entry which is preliminary data.</text>
</comment>
<dbReference type="Proteomes" id="UP000602647">
    <property type="component" value="Unassembled WGS sequence"/>
</dbReference>
<evidence type="ECO:0000256" key="1">
    <source>
        <dbReference type="SAM" id="Phobius"/>
    </source>
</evidence>